<reference evidence="1 2" key="1">
    <citation type="submission" date="2024-05" db="EMBL/GenBank/DDBJ databases">
        <title>A draft genome resource for the thread blight pathogen Marasmius tenuissimus strain MS-2.</title>
        <authorList>
            <person name="Yulfo-Soto G.E."/>
            <person name="Baruah I.K."/>
            <person name="Amoako-Attah I."/>
            <person name="Bukari Y."/>
            <person name="Meinhardt L.W."/>
            <person name="Bailey B.A."/>
            <person name="Cohen S.P."/>
        </authorList>
    </citation>
    <scope>NUCLEOTIDE SEQUENCE [LARGE SCALE GENOMIC DNA]</scope>
    <source>
        <strain evidence="1 2">MS-2</strain>
    </source>
</reference>
<evidence type="ECO:0000313" key="2">
    <source>
        <dbReference type="Proteomes" id="UP001437256"/>
    </source>
</evidence>
<dbReference type="Proteomes" id="UP001437256">
    <property type="component" value="Unassembled WGS sequence"/>
</dbReference>
<comment type="caution">
    <text evidence="1">The sequence shown here is derived from an EMBL/GenBank/DDBJ whole genome shotgun (WGS) entry which is preliminary data.</text>
</comment>
<protein>
    <submittedName>
        <fullName evidence="1">Uncharacterized protein</fullName>
    </submittedName>
</protein>
<name>A0ABR2Z7P3_9AGAR</name>
<proteinExistence type="predicted"/>
<sequence>MAEEGVLILLQKKLKKVKKVIPKEEMDEVMSSLTQTTQSERTQEVDWDVLEIDLNDVADLGELLGFSAVQ</sequence>
<accession>A0ABR2Z7P3</accession>
<organism evidence="1 2">
    <name type="scientific">Marasmius tenuissimus</name>
    <dbReference type="NCBI Taxonomy" id="585030"/>
    <lineage>
        <taxon>Eukaryota</taxon>
        <taxon>Fungi</taxon>
        <taxon>Dikarya</taxon>
        <taxon>Basidiomycota</taxon>
        <taxon>Agaricomycotina</taxon>
        <taxon>Agaricomycetes</taxon>
        <taxon>Agaricomycetidae</taxon>
        <taxon>Agaricales</taxon>
        <taxon>Marasmiineae</taxon>
        <taxon>Marasmiaceae</taxon>
        <taxon>Marasmius</taxon>
    </lineage>
</organism>
<evidence type="ECO:0000313" key="1">
    <source>
        <dbReference type="EMBL" id="KAL0056823.1"/>
    </source>
</evidence>
<gene>
    <name evidence="1" type="ORF">AAF712_016564</name>
</gene>
<keyword evidence="2" id="KW-1185">Reference proteome</keyword>
<dbReference type="EMBL" id="JBBXMP010000907">
    <property type="protein sequence ID" value="KAL0056823.1"/>
    <property type="molecule type" value="Genomic_DNA"/>
</dbReference>